<feature type="compositionally biased region" description="Polar residues" evidence="1">
    <location>
        <begin position="400"/>
        <end position="412"/>
    </location>
</feature>
<dbReference type="AlphaFoldDB" id="A0AAN8VG50"/>
<reference evidence="3 4" key="1">
    <citation type="submission" date="2023-12" db="EMBL/GenBank/DDBJ databases">
        <title>A high-quality genome assembly for Dillenia turbinata (Dilleniales).</title>
        <authorList>
            <person name="Chanderbali A."/>
        </authorList>
    </citation>
    <scope>NUCLEOTIDE SEQUENCE [LARGE SCALE GENOMIC DNA]</scope>
    <source>
        <strain evidence="3">LSX21</strain>
        <tissue evidence="3">Leaf</tissue>
    </source>
</reference>
<dbReference type="Proteomes" id="UP001370490">
    <property type="component" value="Unassembled WGS sequence"/>
</dbReference>
<dbReference type="PANTHER" id="PTHR34786:SF1">
    <property type="entry name" value="OS09G0504900 PROTEIN"/>
    <property type="match status" value="1"/>
</dbReference>
<feature type="non-terminal residue" evidence="3">
    <location>
        <position position="1"/>
    </location>
</feature>
<evidence type="ECO:0000313" key="3">
    <source>
        <dbReference type="EMBL" id="KAK6934418.1"/>
    </source>
</evidence>
<dbReference type="Pfam" id="PF14780">
    <property type="entry name" value="NEPRO_N"/>
    <property type="match status" value="1"/>
</dbReference>
<comment type="caution">
    <text evidence="3">The sequence shown here is derived from an EMBL/GenBank/DDBJ whole genome shotgun (WGS) entry which is preliminary data.</text>
</comment>
<sequence length="412" mass="46766">AEDIEERLKSFIPQLQSEGEILERIVYKNKDQHRRCSYFRYLLKVRRDLKLLLSAHLEEILDSCFLVINGKKPKQKVHLLESLKKKKCDGGKYNFLEQLLGVTRILSEMSEPILRAAIEISILLARSFFMGFSITVLTLLGRLRVLIQQILLDVVTVFNMVSSLSQRQQSVKITQDEIECFFSPGLQVQVFREYYPRNEEVITLECVWELDKFVLHESINKNEPNCSNCDPEAAILHGAPVIQYQSTEAFLGEHDSKEANMDHGTKEGPSDKKDNETKSTVDLHGEDDSGKQVDDSGRTKDHHGKDNNGKHIDDCRMEDDIGHAQPPSKKLCTKGVMSVISDISQTPISSKSKLEPRKKVAFISVKVPSPQVASEPVLPTKETHSNIAEEAEDADWPEMHQTTQSINNDKRN</sequence>
<organism evidence="3 4">
    <name type="scientific">Dillenia turbinata</name>
    <dbReference type="NCBI Taxonomy" id="194707"/>
    <lineage>
        <taxon>Eukaryota</taxon>
        <taxon>Viridiplantae</taxon>
        <taxon>Streptophyta</taxon>
        <taxon>Embryophyta</taxon>
        <taxon>Tracheophyta</taxon>
        <taxon>Spermatophyta</taxon>
        <taxon>Magnoliopsida</taxon>
        <taxon>eudicotyledons</taxon>
        <taxon>Gunneridae</taxon>
        <taxon>Pentapetalae</taxon>
        <taxon>Dilleniales</taxon>
        <taxon>Dilleniaceae</taxon>
        <taxon>Dillenia</taxon>
    </lineage>
</organism>
<feature type="region of interest" description="Disordered" evidence="1">
    <location>
        <begin position="369"/>
        <end position="412"/>
    </location>
</feature>
<evidence type="ECO:0000313" key="4">
    <source>
        <dbReference type="Proteomes" id="UP001370490"/>
    </source>
</evidence>
<proteinExistence type="predicted"/>
<evidence type="ECO:0000256" key="1">
    <source>
        <dbReference type="SAM" id="MobiDB-lite"/>
    </source>
</evidence>
<feature type="region of interest" description="Disordered" evidence="1">
    <location>
        <begin position="258"/>
        <end position="330"/>
    </location>
</feature>
<feature type="domain" description="Nucleolus and neural progenitor protein-like N-terminal" evidence="2">
    <location>
        <begin position="4"/>
        <end position="159"/>
    </location>
</feature>
<accession>A0AAN8VG50</accession>
<name>A0AAN8VG50_9MAGN</name>
<gene>
    <name evidence="3" type="ORF">RJ641_034573</name>
</gene>
<evidence type="ECO:0000259" key="2">
    <source>
        <dbReference type="Pfam" id="PF14780"/>
    </source>
</evidence>
<dbReference type="InterPro" id="IPR027951">
    <property type="entry name" value="Nepro_N"/>
</dbReference>
<keyword evidence="4" id="KW-1185">Reference proteome</keyword>
<dbReference type="PANTHER" id="PTHR34786">
    <property type="entry name" value="OS09G0504900 PROTEIN"/>
    <property type="match status" value="1"/>
</dbReference>
<feature type="compositionally biased region" description="Basic and acidic residues" evidence="1">
    <location>
        <begin position="258"/>
        <end position="322"/>
    </location>
</feature>
<dbReference type="EMBL" id="JBAMMX010000008">
    <property type="protein sequence ID" value="KAK6934418.1"/>
    <property type="molecule type" value="Genomic_DNA"/>
</dbReference>
<protein>
    <submittedName>
        <fullName evidence="3">Nucleolus and neural progenitor protein-like, N-terminal domain</fullName>
    </submittedName>
</protein>